<evidence type="ECO:0000313" key="1">
    <source>
        <dbReference type="EMBL" id="OOK78164.1"/>
    </source>
</evidence>
<reference evidence="1 2" key="1">
    <citation type="submission" date="2017-02" db="EMBL/GenBank/DDBJ databases">
        <title>Complete genome sequences of Mycobacterium kansasii strains isolated from rhesus macaques.</title>
        <authorList>
            <person name="Panda A."/>
            <person name="Nagaraj S."/>
            <person name="Zhao X."/>
            <person name="Tettelin H."/>
            <person name="Detolla L.J."/>
        </authorList>
    </citation>
    <scope>NUCLEOTIDE SEQUENCE [LARGE SCALE GENOMIC DNA]</scope>
    <source>
        <strain evidence="1 2">11-3813</strain>
    </source>
</reference>
<name>A0A1V3XG31_MYCKA</name>
<accession>A0A1V3XG31</accession>
<gene>
    <name evidence="1" type="ORF">BZL30_2702</name>
</gene>
<evidence type="ECO:0000313" key="2">
    <source>
        <dbReference type="Proteomes" id="UP000189229"/>
    </source>
</evidence>
<dbReference type="AlphaFoldDB" id="A0A1V3XG31"/>
<protein>
    <submittedName>
        <fullName evidence="1">Uncharacterized protein</fullName>
    </submittedName>
</protein>
<dbReference type="EMBL" id="MVBM01000002">
    <property type="protein sequence ID" value="OOK78164.1"/>
    <property type="molecule type" value="Genomic_DNA"/>
</dbReference>
<organism evidence="1 2">
    <name type="scientific">Mycobacterium kansasii</name>
    <dbReference type="NCBI Taxonomy" id="1768"/>
    <lineage>
        <taxon>Bacteria</taxon>
        <taxon>Bacillati</taxon>
        <taxon>Actinomycetota</taxon>
        <taxon>Actinomycetes</taxon>
        <taxon>Mycobacteriales</taxon>
        <taxon>Mycobacteriaceae</taxon>
        <taxon>Mycobacterium</taxon>
    </lineage>
</organism>
<sequence length="47" mass="5133">MVCVPVNVTPDKVPVMVPSNDCTMYDGSMLRVHVTALPLTWQSCTVP</sequence>
<proteinExistence type="predicted"/>
<dbReference type="Proteomes" id="UP000189229">
    <property type="component" value="Unassembled WGS sequence"/>
</dbReference>
<comment type="caution">
    <text evidence="1">The sequence shown here is derived from an EMBL/GenBank/DDBJ whole genome shotgun (WGS) entry which is preliminary data.</text>
</comment>